<dbReference type="PROSITE" id="PS50163">
    <property type="entry name" value="RECA_3"/>
    <property type="match status" value="1"/>
</dbReference>
<feature type="compositionally biased region" description="Polar residues" evidence="13">
    <location>
        <begin position="7"/>
        <end position="19"/>
    </location>
</feature>
<protein>
    <recommendedName>
        <fullName evidence="2 10">Protein RecA</fullName>
    </recommendedName>
    <alternativeName>
        <fullName evidence="10 11">Recombinase A</fullName>
    </alternativeName>
</protein>
<comment type="subcellular location">
    <subcellularLocation>
        <location evidence="10">Cytoplasm</location>
    </subcellularLocation>
</comment>
<dbReference type="InterPro" id="IPR020587">
    <property type="entry name" value="RecA_monomer-monomer_interface"/>
</dbReference>
<dbReference type="InterPro" id="IPR020588">
    <property type="entry name" value="RecA_ATP-bd"/>
</dbReference>
<dbReference type="InterPro" id="IPR023400">
    <property type="entry name" value="RecA_C_sf"/>
</dbReference>
<comment type="caution">
    <text evidence="16">The sequence shown here is derived from an EMBL/GenBank/DDBJ whole genome shotgun (WGS) entry which is preliminary data.</text>
</comment>
<proteinExistence type="inferred from homology"/>
<evidence type="ECO:0000256" key="11">
    <source>
        <dbReference type="RuleBase" id="RU000526"/>
    </source>
</evidence>
<dbReference type="SUPFAM" id="SSF54752">
    <property type="entry name" value="RecA protein, C-terminal domain"/>
    <property type="match status" value="1"/>
</dbReference>
<dbReference type="Gene3D" id="3.40.50.300">
    <property type="entry name" value="P-loop containing nucleotide triphosphate hydrolases"/>
    <property type="match status" value="1"/>
</dbReference>
<dbReference type="CDD" id="cd00983">
    <property type="entry name" value="RecA"/>
    <property type="match status" value="1"/>
</dbReference>
<keyword evidence="10" id="KW-0963">Cytoplasm</keyword>
<dbReference type="NCBIfam" id="TIGR02012">
    <property type="entry name" value="tigrfam_recA"/>
    <property type="match status" value="1"/>
</dbReference>
<dbReference type="PANTHER" id="PTHR45900">
    <property type="entry name" value="RECA"/>
    <property type="match status" value="1"/>
</dbReference>
<evidence type="ECO:0000256" key="5">
    <source>
        <dbReference type="ARBA" id="ARBA00022840"/>
    </source>
</evidence>
<evidence type="ECO:0000259" key="15">
    <source>
        <dbReference type="PROSITE" id="PS50163"/>
    </source>
</evidence>
<dbReference type="InterPro" id="IPR003593">
    <property type="entry name" value="AAA+_ATPase"/>
</dbReference>
<keyword evidence="5 10" id="KW-0067">ATP-binding</keyword>
<dbReference type="SUPFAM" id="SSF52540">
    <property type="entry name" value="P-loop containing nucleoside triphosphate hydrolases"/>
    <property type="match status" value="1"/>
</dbReference>
<organism evidence="16 17">
    <name type="scientific">Lactiplantibacillus dongliensis</name>
    <dbReference type="NCBI Taxonomy" id="2559919"/>
    <lineage>
        <taxon>Bacteria</taxon>
        <taxon>Bacillati</taxon>
        <taxon>Bacillota</taxon>
        <taxon>Bacilli</taxon>
        <taxon>Lactobacillales</taxon>
        <taxon>Lactobacillaceae</taxon>
        <taxon>Lactiplantibacillus</taxon>
    </lineage>
</organism>
<feature type="domain" description="RecA family profile 1" evidence="14">
    <location>
        <begin position="52"/>
        <end position="210"/>
    </location>
</feature>
<evidence type="ECO:0000256" key="2">
    <source>
        <dbReference type="ARBA" id="ARBA00015553"/>
    </source>
</evidence>
<dbReference type="RefSeq" id="WP_137640496.1">
    <property type="nucleotide sequence ID" value="NZ_BJDK01000021.1"/>
</dbReference>
<evidence type="ECO:0000313" key="17">
    <source>
        <dbReference type="Proteomes" id="UP001596253"/>
    </source>
</evidence>
<keyword evidence="17" id="KW-1185">Reference proteome</keyword>
<accession>A0ABW1R358</accession>
<dbReference type="Pfam" id="PF00154">
    <property type="entry name" value="RecA_N"/>
    <property type="match status" value="1"/>
</dbReference>
<evidence type="ECO:0000259" key="14">
    <source>
        <dbReference type="PROSITE" id="PS50162"/>
    </source>
</evidence>
<gene>
    <name evidence="10 16" type="primary">recA</name>
    <name evidence="16" type="ORF">ACFP3T_04660</name>
</gene>
<keyword evidence="7 10" id="KW-0233">DNA recombination</keyword>
<dbReference type="EMBL" id="JBHSSD010000017">
    <property type="protein sequence ID" value="MFC6163965.1"/>
    <property type="molecule type" value="Genomic_DNA"/>
</dbReference>
<evidence type="ECO:0000313" key="16">
    <source>
        <dbReference type="EMBL" id="MFC6163965.1"/>
    </source>
</evidence>
<evidence type="ECO:0000256" key="4">
    <source>
        <dbReference type="ARBA" id="ARBA00022763"/>
    </source>
</evidence>
<dbReference type="InterPro" id="IPR013765">
    <property type="entry name" value="DNA_recomb/repair_RecA"/>
</dbReference>
<dbReference type="Pfam" id="PF21096">
    <property type="entry name" value="RecA_C"/>
    <property type="match status" value="1"/>
</dbReference>
<keyword evidence="9 10" id="KW-0742">SOS response</keyword>
<keyword evidence="3 10" id="KW-0547">Nucleotide-binding</keyword>
<keyword evidence="6 10" id="KW-0238">DNA-binding</keyword>
<evidence type="ECO:0000256" key="6">
    <source>
        <dbReference type="ARBA" id="ARBA00023125"/>
    </source>
</evidence>
<dbReference type="InterPro" id="IPR027417">
    <property type="entry name" value="P-loop_NTPase"/>
</dbReference>
<comment type="function">
    <text evidence="10">Can catalyze the hydrolysis of ATP in the presence of single-stranded DNA, the ATP-dependent uptake of single-stranded DNA by duplex DNA, and the ATP-dependent hybridization of homologous single-stranded DNAs. It interacts with LexA causing its activation and leading to its autocatalytic cleavage.</text>
</comment>
<feature type="domain" description="RecA family profile 2" evidence="15">
    <location>
        <begin position="215"/>
        <end position="292"/>
    </location>
</feature>
<sequence length="359" mass="38474">MGKKSLATATPSAIDQTETSARKTALDKALGKIKKEFGDGAVMKMGDNRLANVERLSTGILSLDQITGGGLPRGRIIEMYGPESSGKTTVALQAAAAVQKAGGKVAYIDAENALDPAYMKNLGVDLDDLLLSQPNTGEEGLEIANTLIESGAIALVVIDSVAALVPKAEIDGEIGDAHVGIQARLMSQALRKISSAVHSTQTVVIFINQLREKVGVMFGSPEVTPGGRALKFYASIRLDIRRTGQIKDKVDGEVQVVGNTVRLKVTKNKVFPPFKVAEVQMDYGYGISRTADILDQATKADIVQKSGAWYSYHDEHIGQGRINAIKYLNDRPELVEDLMQQVLHPAPDPEPAEPTTKDA</sequence>
<name>A0ABW1R358_9LACO</name>
<dbReference type="PANTHER" id="PTHR45900:SF1">
    <property type="entry name" value="MITOCHONDRIAL DNA REPAIR PROTEIN RECA HOMOLOG-RELATED"/>
    <property type="match status" value="1"/>
</dbReference>
<keyword evidence="4 10" id="KW-0227">DNA damage</keyword>
<dbReference type="InterPro" id="IPR020584">
    <property type="entry name" value="DNA_recomb/repair_RecA_CS"/>
</dbReference>
<feature type="binding site" evidence="10">
    <location>
        <begin position="81"/>
        <end position="88"/>
    </location>
    <ligand>
        <name>ATP</name>
        <dbReference type="ChEBI" id="CHEBI:30616"/>
    </ligand>
</feature>
<dbReference type="PROSITE" id="PS50162">
    <property type="entry name" value="RECA_2"/>
    <property type="match status" value="1"/>
</dbReference>
<reference evidence="17" key="1">
    <citation type="journal article" date="2019" name="Int. J. Syst. Evol. Microbiol.">
        <title>The Global Catalogue of Microorganisms (GCM) 10K type strain sequencing project: providing services to taxonomists for standard genome sequencing and annotation.</title>
        <authorList>
            <consortium name="The Broad Institute Genomics Platform"/>
            <consortium name="The Broad Institute Genome Sequencing Center for Infectious Disease"/>
            <person name="Wu L."/>
            <person name="Ma J."/>
        </authorList>
    </citation>
    <scope>NUCLEOTIDE SEQUENCE [LARGE SCALE GENOMIC DNA]</scope>
    <source>
        <strain evidence="17">CCM 8932</strain>
    </source>
</reference>
<evidence type="ECO:0000256" key="9">
    <source>
        <dbReference type="ARBA" id="ARBA00023236"/>
    </source>
</evidence>
<dbReference type="HAMAP" id="MF_00268">
    <property type="entry name" value="RecA"/>
    <property type="match status" value="1"/>
</dbReference>
<evidence type="ECO:0000256" key="1">
    <source>
        <dbReference type="ARBA" id="ARBA00009391"/>
    </source>
</evidence>
<dbReference type="PRINTS" id="PR00142">
    <property type="entry name" value="RECA"/>
</dbReference>
<evidence type="ECO:0000256" key="8">
    <source>
        <dbReference type="ARBA" id="ARBA00023204"/>
    </source>
</evidence>
<dbReference type="SMART" id="SM00382">
    <property type="entry name" value="AAA"/>
    <property type="match status" value="1"/>
</dbReference>
<dbReference type="PROSITE" id="PS00321">
    <property type="entry name" value="RECA_1"/>
    <property type="match status" value="1"/>
</dbReference>
<feature type="region of interest" description="Disordered" evidence="13">
    <location>
        <begin position="1"/>
        <end position="20"/>
    </location>
</feature>
<dbReference type="Proteomes" id="UP001596253">
    <property type="component" value="Unassembled WGS sequence"/>
</dbReference>
<keyword evidence="8 10" id="KW-0234">DNA repair</keyword>
<evidence type="ECO:0000256" key="13">
    <source>
        <dbReference type="SAM" id="MobiDB-lite"/>
    </source>
</evidence>
<evidence type="ECO:0000256" key="7">
    <source>
        <dbReference type="ARBA" id="ARBA00023172"/>
    </source>
</evidence>
<evidence type="ECO:0000256" key="3">
    <source>
        <dbReference type="ARBA" id="ARBA00022741"/>
    </source>
</evidence>
<dbReference type="InterPro" id="IPR049261">
    <property type="entry name" value="RecA-like_C"/>
</dbReference>
<comment type="similarity">
    <text evidence="1 10 12">Belongs to the RecA family.</text>
</comment>
<evidence type="ECO:0000256" key="10">
    <source>
        <dbReference type="HAMAP-Rule" id="MF_00268"/>
    </source>
</evidence>
<evidence type="ECO:0000256" key="12">
    <source>
        <dbReference type="RuleBase" id="RU004527"/>
    </source>
</evidence>
<dbReference type="InterPro" id="IPR049428">
    <property type="entry name" value="RecA-like_N"/>
</dbReference>